<dbReference type="InterPro" id="IPR009057">
    <property type="entry name" value="Homeodomain-like_sf"/>
</dbReference>
<evidence type="ECO:0000256" key="3">
    <source>
        <dbReference type="ARBA" id="ARBA00023163"/>
    </source>
</evidence>
<dbReference type="Proteomes" id="UP000609879">
    <property type="component" value="Unassembled WGS sequence"/>
</dbReference>
<dbReference type="Pfam" id="PF12833">
    <property type="entry name" value="HTH_18"/>
    <property type="match status" value="1"/>
</dbReference>
<dbReference type="SUPFAM" id="SSF53474">
    <property type="entry name" value="alpha/beta-Hydrolases"/>
    <property type="match status" value="1"/>
</dbReference>
<dbReference type="InterPro" id="IPR018060">
    <property type="entry name" value="HTH_AraC"/>
</dbReference>
<dbReference type="RefSeq" id="WP_203759426.1">
    <property type="nucleotide sequence ID" value="NZ_BAAABO010000004.1"/>
</dbReference>
<organism evidence="5 6">
    <name type="scientific">Paractinoplanes deccanensis</name>
    <dbReference type="NCBI Taxonomy" id="113561"/>
    <lineage>
        <taxon>Bacteria</taxon>
        <taxon>Bacillati</taxon>
        <taxon>Actinomycetota</taxon>
        <taxon>Actinomycetes</taxon>
        <taxon>Micromonosporales</taxon>
        <taxon>Micromonosporaceae</taxon>
        <taxon>Paractinoplanes</taxon>
    </lineage>
</organism>
<name>A0ABQ3XUR3_9ACTN</name>
<keyword evidence="2" id="KW-0238">DNA-binding</keyword>
<dbReference type="EMBL" id="BOMI01000002">
    <property type="protein sequence ID" value="GID71484.1"/>
    <property type="molecule type" value="Genomic_DNA"/>
</dbReference>
<evidence type="ECO:0000256" key="1">
    <source>
        <dbReference type="ARBA" id="ARBA00023015"/>
    </source>
</evidence>
<dbReference type="Gene3D" id="1.10.10.60">
    <property type="entry name" value="Homeodomain-like"/>
    <property type="match status" value="1"/>
</dbReference>
<dbReference type="PANTHER" id="PTHR46796">
    <property type="entry name" value="HTH-TYPE TRANSCRIPTIONAL ACTIVATOR RHAS-RELATED"/>
    <property type="match status" value="1"/>
</dbReference>
<keyword evidence="3" id="KW-0804">Transcription</keyword>
<dbReference type="PROSITE" id="PS00041">
    <property type="entry name" value="HTH_ARAC_FAMILY_1"/>
    <property type="match status" value="1"/>
</dbReference>
<feature type="domain" description="HTH araC/xylS-type" evidence="4">
    <location>
        <begin position="212"/>
        <end position="313"/>
    </location>
</feature>
<gene>
    <name evidence="5" type="ORF">Ade02nite_01250</name>
</gene>
<accession>A0ABQ3XUR3</accession>
<dbReference type="InterPro" id="IPR050204">
    <property type="entry name" value="AraC_XylS_family_regulators"/>
</dbReference>
<dbReference type="PANTHER" id="PTHR46796:SF6">
    <property type="entry name" value="ARAC SUBFAMILY"/>
    <property type="match status" value="1"/>
</dbReference>
<evidence type="ECO:0000313" key="5">
    <source>
        <dbReference type="EMBL" id="GID71484.1"/>
    </source>
</evidence>
<dbReference type="InterPro" id="IPR029058">
    <property type="entry name" value="AB_hydrolase_fold"/>
</dbReference>
<keyword evidence="1" id="KW-0805">Transcription regulation</keyword>
<proteinExistence type="predicted"/>
<protein>
    <recommendedName>
        <fullName evidence="4">HTH araC/xylS-type domain-containing protein</fullName>
    </recommendedName>
</protein>
<comment type="caution">
    <text evidence="5">The sequence shown here is derived from an EMBL/GenBank/DDBJ whole genome shotgun (WGS) entry which is preliminary data.</text>
</comment>
<dbReference type="SMART" id="SM00342">
    <property type="entry name" value="HTH_ARAC"/>
    <property type="match status" value="1"/>
</dbReference>
<evidence type="ECO:0000313" key="6">
    <source>
        <dbReference type="Proteomes" id="UP000609879"/>
    </source>
</evidence>
<dbReference type="InterPro" id="IPR018062">
    <property type="entry name" value="HTH_AraC-typ_CS"/>
</dbReference>
<keyword evidence="6" id="KW-1185">Reference proteome</keyword>
<evidence type="ECO:0000256" key="2">
    <source>
        <dbReference type="ARBA" id="ARBA00023125"/>
    </source>
</evidence>
<reference evidence="5 6" key="1">
    <citation type="submission" date="2021-01" db="EMBL/GenBank/DDBJ databases">
        <title>Whole genome shotgun sequence of Actinoplanes deccanensis NBRC 13994.</title>
        <authorList>
            <person name="Komaki H."/>
            <person name="Tamura T."/>
        </authorList>
    </citation>
    <scope>NUCLEOTIDE SEQUENCE [LARGE SCALE GENOMIC DNA]</scope>
    <source>
        <strain evidence="5 6">NBRC 13994</strain>
    </source>
</reference>
<dbReference type="SUPFAM" id="SSF46689">
    <property type="entry name" value="Homeodomain-like"/>
    <property type="match status" value="1"/>
</dbReference>
<dbReference type="PROSITE" id="PS01124">
    <property type="entry name" value="HTH_ARAC_FAMILY_2"/>
    <property type="match status" value="1"/>
</dbReference>
<sequence>MAVVLDTTGLPWRERADALCAALSTAGALATVSAPPGSRCRISSWALGPGATLLQTVTDGHRMARTSRHLRSDDPEQISLGLPHSGSVRLAHRDTRRGDRLGELQLVDLTSPYAFFVDGPSTNQAVILDYRALGLSVDTVRSAIPRLESSPLYPMVQRHLRDLPAVIDTMPPGPAVSMVASATTDLIRALIASAAPHQDTSTADAVNRTLFARLTAFIRAHQRDPDLSAARLAAAHAVSVRAVYAAFAGQGEQLAEWVIRGRLEGARADLARMPPTAGSVGRTAHAWGFKDARHFARRFRDAYRMSPTEWQQLSAADTTRER</sequence>
<evidence type="ECO:0000259" key="4">
    <source>
        <dbReference type="PROSITE" id="PS01124"/>
    </source>
</evidence>